<accession>A0ABY9S1C0</accession>
<dbReference type="NCBIfam" id="TIGR03570">
    <property type="entry name" value="NeuD_NnaD"/>
    <property type="match status" value="1"/>
</dbReference>
<dbReference type="Pfam" id="PF00132">
    <property type="entry name" value="Hexapep"/>
    <property type="match status" value="1"/>
</dbReference>
<dbReference type="InterPro" id="IPR011004">
    <property type="entry name" value="Trimer_LpxA-like_sf"/>
</dbReference>
<dbReference type="RefSeq" id="WP_309549782.1">
    <property type="nucleotide sequence ID" value="NZ_CP133762.1"/>
</dbReference>
<name>A0ABY9S1C0_9ACTN</name>
<evidence type="ECO:0000256" key="1">
    <source>
        <dbReference type="SAM" id="MobiDB-lite"/>
    </source>
</evidence>
<dbReference type="InterPro" id="IPR001451">
    <property type="entry name" value="Hexapep"/>
</dbReference>
<dbReference type="Proteomes" id="UP001250858">
    <property type="component" value="Chromosome"/>
</dbReference>
<proteinExistence type="predicted"/>
<gene>
    <name evidence="2" type="ORF">RGF97_30165</name>
</gene>
<dbReference type="PANTHER" id="PTHR43300:SF7">
    <property type="entry name" value="UDP-N-ACETYLBACILLOSAMINE N-ACETYLTRANSFERASE"/>
    <property type="match status" value="1"/>
</dbReference>
<protein>
    <submittedName>
        <fullName evidence="2">NeuD/PglB/VioB family sugar acetyltransferase</fullName>
    </submittedName>
</protein>
<dbReference type="PANTHER" id="PTHR43300">
    <property type="entry name" value="ACETYLTRANSFERASE"/>
    <property type="match status" value="1"/>
</dbReference>
<evidence type="ECO:0000313" key="3">
    <source>
        <dbReference type="Proteomes" id="UP001250858"/>
    </source>
</evidence>
<dbReference type="SUPFAM" id="SSF51161">
    <property type="entry name" value="Trimeric LpxA-like enzymes"/>
    <property type="match status" value="1"/>
</dbReference>
<organism evidence="2 3">
    <name type="scientific">Streptomyces roseicoloratus</name>
    <dbReference type="NCBI Taxonomy" id="2508722"/>
    <lineage>
        <taxon>Bacteria</taxon>
        <taxon>Bacillati</taxon>
        <taxon>Actinomycetota</taxon>
        <taxon>Actinomycetes</taxon>
        <taxon>Kitasatosporales</taxon>
        <taxon>Streptomycetaceae</taxon>
        <taxon>Streptomyces</taxon>
    </lineage>
</organism>
<feature type="region of interest" description="Disordered" evidence="1">
    <location>
        <begin position="165"/>
        <end position="220"/>
    </location>
</feature>
<dbReference type="InterPro" id="IPR050179">
    <property type="entry name" value="Trans_hexapeptide_repeat"/>
</dbReference>
<dbReference type="EMBL" id="CP133762">
    <property type="protein sequence ID" value="WMX48213.1"/>
    <property type="molecule type" value="Genomic_DNA"/>
</dbReference>
<sequence>MGKKIDGVPVLGGTDRARELRDVSFVVCVGNPRDPASRARLVGRLGLPERRYTTVVHPTALVSDTSSIGPGTVLLAHTVLTASVRVGRHVAVMPQTVLTHDDEIGDFATLASGVRIGGASRIGRGVYLGAGALVRENTAIGDWSLIGMGAVVLGNVPPGEVWVGNPATRLREAPPPSLEQLEADGEKPAEPADAPSGPAEASSDATEAGSEPAGARGERD</sequence>
<dbReference type="CDD" id="cd03360">
    <property type="entry name" value="LbH_AT_putative"/>
    <property type="match status" value="1"/>
</dbReference>
<reference evidence="2 3" key="1">
    <citation type="submission" date="2023-09" db="EMBL/GenBank/DDBJ databases">
        <title>Complete genome of Streptomyces roseicoloratus T14.</title>
        <authorList>
            <person name="Bashizi T."/>
            <person name="Kim M.-J."/>
            <person name="Lee G."/>
            <person name="Tagele S.B."/>
            <person name="Shin J.-H."/>
        </authorList>
    </citation>
    <scope>NUCLEOTIDE SEQUENCE [LARGE SCALE GENOMIC DNA]</scope>
    <source>
        <strain evidence="2 3">T14</strain>
    </source>
</reference>
<dbReference type="InterPro" id="IPR020019">
    <property type="entry name" value="AcTrfase_PglD-like"/>
</dbReference>
<dbReference type="Gene3D" id="2.160.10.10">
    <property type="entry name" value="Hexapeptide repeat proteins"/>
    <property type="match status" value="1"/>
</dbReference>
<evidence type="ECO:0000313" key="2">
    <source>
        <dbReference type="EMBL" id="WMX48213.1"/>
    </source>
</evidence>
<keyword evidence="3" id="KW-1185">Reference proteome</keyword>